<proteinExistence type="predicted"/>
<evidence type="ECO:0000313" key="11">
    <source>
        <dbReference type="Proteomes" id="UP000696294"/>
    </source>
</evidence>
<feature type="compositionally biased region" description="Basic and acidic residues" evidence="7">
    <location>
        <begin position="32"/>
        <end position="47"/>
    </location>
</feature>
<evidence type="ECO:0000256" key="3">
    <source>
        <dbReference type="ARBA" id="ARBA00022475"/>
    </source>
</evidence>
<dbReference type="Gene3D" id="1.20.1250.20">
    <property type="entry name" value="MFS general substrate transporter like domains"/>
    <property type="match status" value="1"/>
</dbReference>
<keyword evidence="2" id="KW-0813">Transport</keyword>
<dbReference type="InterPro" id="IPR020846">
    <property type="entry name" value="MFS_dom"/>
</dbReference>
<organism evidence="10 11">
    <name type="scientific">Nonomuraea composti</name>
    <dbReference type="NCBI Taxonomy" id="2720023"/>
    <lineage>
        <taxon>Bacteria</taxon>
        <taxon>Bacillati</taxon>
        <taxon>Actinomycetota</taxon>
        <taxon>Actinomycetes</taxon>
        <taxon>Streptosporangiales</taxon>
        <taxon>Streptosporangiaceae</taxon>
        <taxon>Nonomuraea</taxon>
    </lineage>
</organism>
<evidence type="ECO:0000313" key="10">
    <source>
        <dbReference type="EMBL" id="NJP89601.1"/>
    </source>
</evidence>
<dbReference type="PROSITE" id="PS50850">
    <property type="entry name" value="MFS"/>
    <property type="match status" value="1"/>
</dbReference>
<evidence type="ECO:0000256" key="7">
    <source>
        <dbReference type="SAM" id="MobiDB-lite"/>
    </source>
</evidence>
<feature type="transmembrane region" description="Helical" evidence="8">
    <location>
        <begin position="132"/>
        <end position="151"/>
    </location>
</feature>
<keyword evidence="3" id="KW-1003">Cell membrane</keyword>
<dbReference type="PANTHER" id="PTHR23513:SF6">
    <property type="entry name" value="MAJOR FACILITATOR SUPERFAMILY ASSOCIATED DOMAIN-CONTAINING PROTEIN"/>
    <property type="match status" value="1"/>
</dbReference>
<dbReference type="EMBL" id="JAATEP010000005">
    <property type="protein sequence ID" value="NJP89601.1"/>
    <property type="molecule type" value="Genomic_DNA"/>
</dbReference>
<evidence type="ECO:0000259" key="9">
    <source>
        <dbReference type="PROSITE" id="PS50850"/>
    </source>
</evidence>
<comment type="subcellular location">
    <subcellularLocation>
        <location evidence="1">Cell membrane</location>
        <topology evidence="1">Multi-pass membrane protein</topology>
    </subcellularLocation>
</comment>
<dbReference type="SUPFAM" id="SSF103473">
    <property type="entry name" value="MFS general substrate transporter"/>
    <property type="match status" value="1"/>
</dbReference>
<evidence type="ECO:0000256" key="4">
    <source>
        <dbReference type="ARBA" id="ARBA00022692"/>
    </source>
</evidence>
<evidence type="ECO:0000256" key="6">
    <source>
        <dbReference type="ARBA" id="ARBA00023136"/>
    </source>
</evidence>
<keyword evidence="11" id="KW-1185">Reference proteome</keyword>
<reference evidence="10 11" key="1">
    <citation type="submission" date="2020-03" db="EMBL/GenBank/DDBJ databases">
        <title>WGS of actinomycetes isolated from Thailand.</title>
        <authorList>
            <person name="Thawai C."/>
        </authorList>
    </citation>
    <scope>NUCLEOTIDE SEQUENCE [LARGE SCALE GENOMIC DNA]</scope>
    <source>
        <strain evidence="10 11">FMUSA5-5</strain>
    </source>
</reference>
<keyword evidence="5 8" id="KW-1133">Transmembrane helix</keyword>
<feature type="region of interest" description="Disordered" evidence="7">
    <location>
        <begin position="27"/>
        <end position="49"/>
    </location>
</feature>
<comment type="caution">
    <text evidence="10">The sequence shown here is derived from an EMBL/GenBank/DDBJ whole genome shotgun (WGS) entry which is preliminary data.</text>
</comment>
<evidence type="ECO:0000256" key="2">
    <source>
        <dbReference type="ARBA" id="ARBA00022448"/>
    </source>
</evidence>
<feature type="transmembrane region" description="Helical" evidence="8">
    <location>
        <begin position="6"/>
        <end position="24"/>
    </location>
</feature>
<feature type="transmembrane region" description="Helical" evidence="8">
    <location>
        <begin position="104"/>
        <end position="125"/>
    </location>
</feature>
<gene>
    <name evidence="10" type="ORF">HCN51_09110</name>
</gene>
<evidence type="ECO:0000256" key="8">
    <source>
        <dbReference type="SAM" id="Phobius"/>
    </source>
</evidence>
<evidence type="ECO:0000256" key="5">
    <source>
        <dbReference type="ARBA" id="ARBA00022989"/>
    </source>
</evidence>
<feature type="transmembrane region" description="Helical" evidence="8">
    <location>
        <begin position="70"/>
        <end position="92"/>
    </location>
</feature>
<protein>
    <submittedName>
        <fullName evidence="10">MFS transporter</fullName>
    </submittedName>
</protein>
<name>A0ABX1B321_9ACTN</name>
<dbReference type="InterPro" id="IPR010290">
    <property type="entry name" value="TM_effector"/>
</dbReference>
<dbReference type="Pfam" id="PF05977">
    <property type="entry name" value="MFS_3"/>
    <property type="match status" value="1"/>
</dbReference>
<keyword evidence="4 8" id="KW-0812">Transmembrane</keyword>
<feature type="domain" description="Major facilitator superfamily (MFS) profile" evidence="9">
    <location>
        <begin position="67"/>
        <end position="255"/>
    </location>
</feature>
<dbReference type="PANTHER" id="PTHR23513">
    <property type="entry name" value="INTEGRAL MEMBRANE EFFLUX PROTEIN-RELATED"/>
    <property type="match status" value="1"/>
</dbReference>
<feature type="transmembrane region" description="Helical" evidence="8">
    <location>
        <begin position="157"/>
        <end position="177"/>
    </location>
</feature>
<feature type="transmembrane region" description="Helical" evidence="8">
    <location>
        <begin position="224"/>
        <end position="243"/>
    </location>
</feature>
<accession>A0ABX1B321</accession>
<feature type="transmembrane region" description="Helical" evidence="8">
    <location>
        <begin position="198"/>
        <end position="218"/>
    </location>
</feature>
<evidence type="ECO:0000256" key="1">
    <source>
        <dbReference type="ARBA" id="ARBA00004651"/>
    </source>
</evidence>
<dbReference type="InterPro" id="IPR036259">
    <property type="entry name" value="MFS_trans_sf"/>
</dbReference>
<keyword evidence="6 8" id="KW-0472">Membrane</keyword>
<sequence length="255" mass="26387">MAAALPFGLDAISFAASAALLATLRDPRRRRAPGEHPSTRRGRERDQQPPMRAAIAEGLRWLARHRLLRTLALLLALNTFCWQLGNVSLILLATQKLGLDAPGYGLLLAAAALGSLLGGLVGAAVIERAGPLPALVAALLTNAAAFVGIALSPNAVVLGALLAVTGFVTTLWNLVTVGLRQEIVPSGLLGRVNSVYRMLGWGLMPLGALAGGLVAHGLGVRAPYLVAGGLRGVVLLVAVPVLVSAMRGLRRAPVD</sequence>
<dbReference type="Proteomes" id="UP000696294">
    <property type="component" value="Unassembled WGS sequence"/>
</dbReference>